<dbReference type="PROSITE" id="PS50884">
    <property type="entry name" value="ZF_DOF_2"/>
    <property type="match status" value="1"/>
</dbReference>
<dbReference type="Proteomes" id="UP001345219">
    <property type="component" value="Chromosome 17"/>
</dbReference>
<keyword evidence="1 9" id="KW-0479">Metal-binding</keyword>
<evidence type="ECO:0000256" key="5">
    <source>
        <dbReference type="ARBA" id="ARBA00023125"/>
    </source>
</evidence>
<keyword evidence="7 8" id="KW-0539">Nucleus</keyword>
<dbReference type="PANTHER" id="PTHR31992">
    <property type="entry name" value="DOF ZINC FINGER PROTEIN DOF1.4-RELATED"/>
    <property type="match status" value="1"/>
</dbReference>
<dbReference type="GO" id="GO:0005634">
    <property type="term" value="C:nucleus"/>
    <property type="evidence" value="ECO:0007669"/>
    <property type="project" value="UniProtKB-SubCell"/>
</dbReference>
<feature type="compositionally biased region" description="Polar residues" evidence="10">
    <location>
        <begin position="222"/>
        <end position="238"/>
    </location>
</feature>
<gene>
    <name evidence="12" type="ORF">SAY87_023353</name>
</gene>
<dbReference type="GO" id="GO:0003677">
    <property type="term" value="F:DNA binding"/>
    <property type="evidence" value="ECO:0007669"/>
    <property type="project" value="UniProtKB-UniRule"/>
</dbReference>
<dbReference type="GO" id="GO:0003700">
    <property type="term" value="F:DNA-binding transcription factor activity"/>
    <property type="evidence" value="ECO:0007669"/>
    <property type="project" value="UniProtKB-UniRule"/>
</dbReference>
<keyword evidence="2 8" id="KW-0863">Zinc-finger</keyword>
<feature type="domain" description="Dof-type" evidence="11">
    <location>
        <begin position="30"/>
        <end position="84"/>
    </location>
</feature>
<dbReference type="InterPro" id="IPR045174">
    <property type="entry name" value="Dof"/>
</dbReference>
<keyword evidence="3 9" id="KW-0862">Zinc</keyword>
<feature type="compositionally biased region" description="Low complexity" evidence="10">
    <location>
        <begin position="239"/>
        <end position="253"/>
    </location>
</feature>
<evidence type="ECO:0000256" key="8">
    <source>
        <dbReference type="PROSITE-ProRule" id="PRU00071"/>
    </source>
</evidence>
<dbReference type="GO" id="GO:0008270">
    <property type="term" value="F:zinc ion binding"/>
    <property type="evidence" value="ECO:0007669"/>
    <property type="project" value="UniProtKB-KW"/>
</dbReference>
<dbReference type="EMBL" id="JAXIOK010000011">
    <property type="protein sequence ID" value="KAK4760222.1"/>
    <property type="molecule type" value="Genomic_DNA"/>
</dbReference>
<feature type="region of interest" description="Disordered" evidence="10">
    <location>
        <begin position="222"/>
        <end position="270"/>
    </location>
</feature>
<keyword evidence="5 8" id="KW-0238">DNA-binding</keyword>
<evidence type="ECO:0000313" key="13">
    <source>
        <dbReference type="Proteomes" id="UP001345219"/>
    </source>
</evidence>
<sequence>MSQHQQNPRAPPNAPTNQPPPLPPPPNVVFKCPRCDSSNTKFCYYNNYSLAQPRYFCKACRRYWTQGGTLRNVPVGGGCRKGSKRAKASTSTAVTTSTCITATSSYTQLPTGTTASPPIMSTTSTHYYPSLDGSFLPSLAAIHASLGQQQLDLGEDGGSSSGLNMGFFQGLGISPAAQILRGPHPHPPTSLNNEWINQAFLSNPRSNNDNVGSNNVPIGSASSSSFWGQNSTSGANATDSVPAGDADSAGGAPLMNQNQWLGPPGYIPPQ</sequence>
<evidence type="ECO:0000313" key="12">
    <source>
        <dbReference type="EMBL" id="KAK4760222.1"/>
    </source>
</evidence>
<name>A0AAN7KA83_9MYRT</name>
<feature type="region of interest" description="Disordered" evidence="10">
    <location>
        <begin position="1"/>
        <end position="25"/>
    </location>
</feature>
<comment type="subcellular location">
    <subcellularLocation>
        <location evidence="8 9">Nucleus</location>
    </subcellularLocation>
</comment>
<organism evidence="12 13">
    <name type="scientific">Trapa incisa</name>
    <dbReference type="NCBI Taxonomy" id="236973"/>
    <lineage>
        <taxon>Eukaryota</taxon>
        <taxon>Viridiplantae</taxon>
        <taxon>Streptophyta</taxon>
        <taxon>Embryophyta</taxon>
        <taxon>Tracheophyta</taxon>
        <taxon>Spermatophyta</taxon>
        <taxon>Magnoliopsida</taxon>
        <taxon>eudicotyledons</taxon>
        <taxon>Gunneridae</taxon>
        <taxon>Pentapetalae</taxon>
        <taxon>rosids</taxon>
        <taxon>malvids</taxon>
        <taxon>Myrtales</taxon>
        <taxon>Lythraceae</taxon>
        <taxon>Trapa</taxon>
    </lineage>
</organism>
<evidence type="ECO:0000256" key="9">
    <source>
        <dbReference type="RuleBase" id="RU369094"/>
    </source>
</evidence>
<evidence type="ECO:0000256" key="3">
    <source>
        <dbReference type="ARBA" id="ARBA00022833"/>
    </source>
</evidence>
<keyword evidence="4 9" id="KW-0805">Transcription regulation</keyword>
<keyword evidence="13" id="KW-1185">Reference proteome</keyword>
<evidence type="ECO:0000259" key="11">
    <source>
        <dbReference type="PROSITE" id="PS50884"/>
    </source>
</evidence>
<evidence type="ECO:0000256" key="7">
    <source>
        <dbReference type="ARBA" id="ARBA00023242"/>
    </source>
</evidence>
<comment type="function">
    <text evidence="9">Transcription factor that binds specifically to a 5'-AA[AG]G-3' consensus core sequence.</text>
</comment>
<accession>A0AAN7KA83</accession>
<dbReference type="AlphaFoldDB" id="A0AAN7KA83"/>
<evidence type="ECO:0000256" key="4">
    <source>
        <dbReference type="ARBA" id="ARBA00023015"/>
    </source>
</evidence>
<comment type="caution">
    <text evidence="12">The sequence shown here is derived from an EMBL/GenBank/DDBJ whole genome shotgun (WGS) entry which is preliminary data.</text>
</comment>
<reference evidence="12 13" key="1">
    <citation type="journal article" date="2023" name="Hortic Res">
        <title>Pangenome of water caltrop reveals structural variations and asymmetric subgenome divergence after allopolyploidization.</title>
        <authorList>
            <person name="Zhang X."/>
            <person name="Chen Y."/>
            <person name="Wang L."/>
            <person name="Yuan Y."/>
            <person name="Fang M."/>
            <person name="Shi L."/>
            <person name="Lu R."/>
            <person name="Comes H.P."/>
            <person name="Ma Y."/>
            <person name="Chen Y."/>
            <person name="Huang G."/>
            <person name="Zhou Y."/>
            <person name="Zheng Z."/>
            <person name="Qiu Y."/>
        </authorList>
    </citation>
    <scope>NUCLEOTIDE SEQUENCE [LARGE SCALE GENOMIC DNA]</scope>
    <source>
        <tissue evidence="12">Roots</tissue>
    </source>
</reference>
<dbReference type="Pfam" id="PF02701">
    <property type="entry name" value="Zn_ribbon_Dof"/>
    <property type="match status" value="1"/>
</dbReference>
<protein>
    <recommendedName>
        <fullName evidence="9">Dof zinc finger protein</fullName>
    </recommendedName>
</protein>
<keyword evidence="6 9" id="KW-0804">Transcription</keyword>
<proteinExistence type="predicted"/>
<feature type="compositionally biased region" description="Pro residues" evidence="10">
    <location>
        <begin position="9"/>
        <end position="25"/>
    </location>
</feature>
<dbReference type="InterPro" id="IPR003851">
    <property type="entry name" value="Znf_Dof"/>
</dbReference>
<dbReference type="PANTHER" id="PTHR31992:SF141">
    <property type="entry name" value="DOF ZINC FINGER PROTEIN DOF1.4"/>
    <property type="match status" value="1"/>
</dbReference>
<dbReference type="PROSITE" id="PS01361">
    <property type="entry name" value="ZF_DOF_1"/>
    <property type="match status" value="1"/>
</dbReference>
<evidence type="ECO:0000256" key="2">
    <source>
        <dbReference type="ARBA" id="ARBA00022771"/>
    </source>
</evidence>
<evidence type="ECO:0000256" key="10">
    <source>
        <dbReference type="SAM" id="MobiDB-lite"/>
    </source>
</evidence>
<evidence type="ECO:0000256" key="6">
    <source>
        <dbReference type="ARBA" id="ARBA00023163"/>
    </source>
</evidence>
<evidence type="ECO:0000256" key="1">
    <source>
        <dbReference type="ARBA" id="ARBA00022723"/>
    </source>
</evidence>